<evidence type="ECO:0000256" key="6">
    <source>
        <dbReference type="ARBA" id="ARBA00022840"/>
    </source>
</evidence>
<evidence type="ECO:0000256" key="5">
    <source>
        <dbReference type="ARBA" id="ARBA00022741"/>
    </source>
</evidence>
<comment type="subunit">
    <text evidence="8">Homodimer.</text>
</comment>
<evidence type="ECO:0000256" key="7">
    <source>
        <dbReference type="ARBA" id="ARBA00048258"/>
    </source>
</evidence>
<dbReference type="Gene3D" id="3.40.50.620">
    <property type="entry name" value="HUPs"/>
    <property type="match status" value="1"/>
</dbReference>
<accession>A0ABV8X732</accession>
<dbReference type="RefSeq" id="WP_378155345.1">
    <property type="nucleotide sequence ID" value="NZ_JBHSEC010000019.1"/>
</dbReference>
<dbReference type="SUPFAM" id="SSF52374">
    <property type="entry name" value="Nucleotidylyl transferase"/>
    <property type="match status" value="1"/>
</dbReference>
<proteinExistence type="inferred from homology"/>
<comment type="miscellaneous">
    <text evidence="8">The reaction proceeds by a bi uni uni bi ping pong mechanism.</text>
</comment>
<comment type="subcellular location">
    <subcellularLocation>
        <location evidence="8">Cytoplasm</location>
    </subcellularLocation>
</comment>
<dbReference type="HAMAP" id="MF_00158">
    <property type="entry name" value="PanC"/>
    <property type="match status" value="1"/>
</dbReference>
<dbReference type="PANTHER" id="PTHR21299:SF1">
    <property type="entry name" value="PANTOATE--BETA-ALANINE LIGASE"/>
    <property type="match status" value="1"/>
</dbReference>
<dbReference type="Proteomes" id="UP001595817">
    <property type="component" value="Unassembled WGS sequence"/>
</dbReference>
<evidence type="ECO:0000256" key="1">
    <source>
        <dbReference type="ARBA" id="ARBA00004990"/>
    </source>
</evidence>
<feature type="binding site" evidence="8">
    <location>
        <position position="61"/>
    </location>
    <ligand>
        <name>beta-alanine</name>
        <dbReference type="ChEBI" id="CHEBI:57966"/>
    </ligand>
</feature>
<keyword evidence="3 8" id="KW-0436">Ligase</keyword>
<comment type="catalytic activity">
    <reaction evidence="7 8">
        <text>(R)-pantoate + beta-alanine + ATP = (R)-pantothenate + AMP + diphosphate + H(+)</text>
        <dbReference type="Rhea" id="RHEA:10912"/>
        <dbReference type="ChEBI" id="CHEBI:15378"/>
        <dbReference type="ChEBI" id="CHEBI:15980"/>
        <dbReference type="ChEBI" id="CHEBI:29032"/>
        <dbReference type="ChEBI" id="CHEBI:30616"/>
        <dbReference type="ChEBI" id="CHEBI:33019"/>
        <dbReference type="ChEBI" id="CHEBI:57966"/>
        <dbReference type="ChEBI" id="CHEBI:456215"/>
        <dbReference type="EC" id="6.3.2.1"/>
    </reaction>
</comment>
<dbReference type="NCBIfam" id="TIGR00018">
    <property type="entry name" value="panC"/>
    <property type="match status" value="1"/>
</dbReference>
<protein>
    <recommendedName>
        <fullName evidence="8">Pantothenate synthetase</fullName>
        <shortName evidence="8">PS</shortName>
        <ecNumber evidence="8">6.3.2.1</ecNumber>
    </recommendedName>
    <alternativeName>
        <fullName evidence="8">Pantoate--beta-alanine ligase</fullName>
    </alternativeName>
    <alternativeName>
        <fullName evidence="8">Pantoate-activating enzyme</fullName>
    </alternativeName>
</protein>
<reference evidence="10" key="1">
    <citation type="journal article" date="2019" name="Int. J. Syst. Evol. Microbiol.">
        <title>The Global Catalogue of Microorganisms (GCM) 10K type strain sequencing project: providing services to taxonomists for standard genome sequencing and annotation.</title>
        <authorList>
            <consortium name="The Broad Institute Genomics Platform"/>
            <consortium name="The Broad Institute Genome Sequencing Center for Infectious Disease"/>
            <person name="Wu L."/>
            <person name="Ma J."/>
        </authorList>
    </citation>
    <scope>NUCLEOTIDE SEQUENCE [LARGE SCALE GENOMIC DNA]</scope>
    <source>
        <strain evidence="10">CCUG 59778</strain>
    </source>
</reference>
<dbReference type="EMBL" id="JBHSEC010000019">
    <property type="protein sequence ID" value="MFC4410939.1"/>
    <property type="molecule type" value="Genomic_DNA"/>
</dbReference>
<comment type="pathway">
    <text evidence="1 8">Cofactor biosynthesis; (R)-pantothenate biosynthesis; (R)-pantothenate from (R)-pantoate and beta-alanine: step 1/1.</text>
</comment>
<sequence length="283" mass="31737">MNVYTTKTDMRNRISSLIREGKSIGFVPTMGFLHEGHLSLVEHARKENEIVVMSIFVNPAQFGPTEDFDTYPRDFERDAKMAETAGVDIIFHPSAEEMYPFDGGIQIIAGNQSKALCGASRPGHFDGVLKVIAKLFHIVSPSRAYFGMKDAQQLAIVETFVRDYDFPVEIRRVPIVREGDGVAKSSRNVRLTDLERQEAPIIYQALSKGMEEYLTTQDVQKTIHVVAAKIEENSSGKIDYVSLLDYPSLQPANEDTEQVLLATAVYFEKVRLIDNIIMSTKKG</sequence>
<feature type="binding site" evidence="8">
    <location>
        <position position="176"/>
    </location>
    <ligand>
        <name>ATP</name>
        <dbReference type="ChEBI" id="CHEBI:30616"/>
    </ligand>
</feature>
<feature type="binding site" evidence="8">
    <location>
        <position position="153"/>
    </location>
    <ligand>
        <name>(R)-pantoate</name>
        <dbReference type="ChEBI" id="CHEBI:15980"/>
    </ligand>
</feature>
<keyword evidence="6 8" id="KW-0067">ATP-binding</keyword>
<dbReference type="NCBIfam" id="TIGR00125">
    <property type="entry name" value="cyt_tran_rel"/>
    <property type="match status" value="1"/>
</dbReference>
<feature type="binding site" evidence="8">
    <location>
        <begin position="30"/>
        <end position="37"/>
    </location>
    <ligand>
        <name>ATP</name>
        <dbReference type="ChEBI" id="CHEBI:30616"/>
    </ligand>
</feature>
<dbReference type="CDD" id="cd00560">
    <property type="entry name" value="PanC"/>
    <property type="match status" value="1"/>
</dbReference>
<feature type="binding site" evidence="8">
    <location>
        <position position="61"/>
    </location>
    <ligand>
        <name>(R)-pantoate</name>
        <dbReference type="ChEBI" id="CHEBI:15980"/>
    </ligand>
</feature>
<dbReference type="InterPro" id="IPR003721">
    <property type="entry name" value="Pantoate_ligase"/>
</dbReference>
<keyword evidence="4 8" id="KW-0566">Pantothenate biosynthesis</keyword>
<keyword evidence="8" id="KW-0963">Cytoplasm</keyword>
<dbReference type="Pfam" id="PF02569">
    <property type="entry name" value="Pantoate_ligase"/>
    <property type="match status" value="1"/>
</dbReference>
<comment type="similarity">
    <text evidence="2 8">Belongs to the pantothenate synthetase family.</text>
</comment>
<evidence type="ECO:0000256" key="8">
    <source>
        <dbReference type="HAMAP-Rule" id="MF_00158"/>
    </source>
</evidence>
<keyword evidence="5 8" id="KW-0547">Nucleotide-binding</keyword>
<evidence type="ECO:0000256" key="2">
    <source>
        <dbReference type="ARBA" id="ARBA00009256"/>
    </source>
</evidence>
<evidence type="ECO:0000313" key="9">
    <source>
        <dbReference type="EMBL" id="MFC4410939.1"/>
    </source>
</evidence>
<name>A0ABV8X732_9LACT</name>
<evidence type="ECO:0000256" key="4">
    <source>
        <dbReference type="ARBA" id="ARBA00022655"/>
    </source>
</evidence>
<comment type="function">
    <text evidence="8">Catalyzes the condensation of pantoate with beta-alanine in an ATP-dependent reaction via a pantoyl-adenylate intermediate.</text>
</comment>
<feature type="binding site" evidence="8">
    <location>
        <begin position="147"/>
        <end position="150"/>
    </location>
    <ligand>
        <name>ATP</name>
        <dbReference type="ChEBI" id="CHEBI:30616"/>
    </ligand>
</feature>
<gene>
    <name evidence="8 9" type="primary">panC</name>
    <name evidence="9" type="ORF">ACFOZY_10970</name>
</gene>
<organism evidence="9 10">
    <name type="scientific">Chungangia koreensis</name>
    <dbReference type="NCBI Taxonomy" id="752657"/>
    <lineage>
        <taxon>Bacteria</taxon>
        <taxon>Bacillati</taxon>
        <taxon>Bacillota</taxon>
        <taxon>Bacilli</taxon>
        <taxon>Lactobacillales</taxon>
        <taxon>Chungangia</taxon>
    </lineage>
</organism>
<dbReference type="EC" id="6.3.2.1" evidence="8"/>
<dbReference type="PANTHER" id="PTHR21299">
    <property type="entry name" value="CYTIDYLATE KINASE/PANTOATE-BETA-ALANINE LIGASE"/>
    <property type="match status" value="1"/>
</dbReference>
<evidence type="ECO:0000256" key="3">
    <source>
        <dbReference type="ARBA" id="ARBA00022598"/>
    </source>
</evidence>
<comment type="caution">
    <text evidence="9">The sequence shown here is derived from an EMBL/GenBank/DDBJ whole genome shotgun (WGS) entry which is preliminary data.</text>
</comment>
<dbReference type="InterPro" id="IPR042176">
    <property type="entry name" value="Pantoate_ligase_C"/>
</dbReference>
<dbReference type="GO" id="GO:0004592">
    <property type="term" value="F:pantoate-beta-alanine ligase activity"/>
    <property type="evidence" value="ECO:0007669"/>
    <property type="project" value="UniProtKB-EC"/>
</dbReference>
<feature type="active site" description="Proton donor" evidence="8">
    <location>
        <position position="37"/>
    </location>
</feature>
<dbReference type="Gene3D" id="3.30.1300.10">
    <property type="entry name" value="Pantoate-beta-alanine ligase, C-terminal domain"/>
    <property type="match status" value="1"/>
</dbReference>
<dbReference type="InterPro" id="IPR014729">
    <property type="entry name" value="Rossmann-like_a/b/a_fold"/>
</dbReference>
<dbReference type="InterPro" id="IPR004821">
    <property type="entry name" value="Cyt_trans-like"/>
</dbReference>
<feature type="binding site" evidence="8">
    <location>
        <begin position="184"/>
        <end position="187"/>
    </location>
    <ligand>
        <name>ATP</name>
        <dbReference type="ChEBI" id="CHEBI:30616"/>
    </ligand>
</feature>
<keyword evidence="10" id="KW-1185">Reference proteome</keyword>
<evidence type="ECO:0000313" key="10">
    <source>
        <dbReference type="Proteomes" id="UP001595817"/>
    </source>
</evidence>